<dbReference type="PANTHER" id="PTHR44942:SF4">
    <property type="entry name" value="METHYLTRANSFERASE TYPE 11 DOMAIN-CONTAINING PROTEIN"/>
    <property type="match status" value="1"/>
</dbReference>
<organism evidence="4 5">
    <name type="scientific">Rhodohalobacter barkolensis</name>
    <dbReference type="NCBI Taxonomy" id="2053187"/>
    <lineage>
        <taxon>Bacteria</taxon>
        <taxon>Pseudomonadati</taxon>
        <taxon>Balneolota</taxon>
        <taxon>Balneolia</taxon>
        <taxon>Balneolales</taxon>
        <taxon>Balneolaceae</taxon>
        <taxon>Rhodohalobacter</taxon>
    </lineage>
</organism>
<dbReference type="InterPro" id="IPR041698">
    <property type="entry name" value="Methyltransf_25"/>
</dbReference>
<proteinExistence type="predicted"/>
<dbReference type="Proteomes" id="UP000233398">
    <property type="component" value="Unassembled WGS sequence"/>
</dbReference>
<dbReference type="InterPro" id="IPR029063">
    <property type="entry name" value="SAM-dependent_MTases_sf"/>
</dbReference>
<evidence type="ECO:0000256" key="2">
    <source>
        <dbReference type="ARBA" id="ARBA00022679"/>
    </source>
</evidence>
<dbReference type="PANTHER" id="PTHR44942">
    <property type="entry name" value="METHYLTRANSF_11 DOMAIN-CONTAINING PROTEIN"/>
    <property type="match status" value="1"/>
</dbReference>
<evidence type="ECO:0000256" key="1">
    <source>
        <dbReference type="ARBA" id="ARBA00022603"/>
    </source>
</evidence>
<dbReference type="OrthoDB" id="1524727at2"/>
<dbReference type="GO" id="GO:0008168">
    <property type="term" value="F:methyltransferase activity"/>
    <property type="evidence" value="ECO:0007669"/>
    <property type="project" value="UniProtKB-KW"/>
</dbReference>
<feature type="domain" description="Methyltransferase" evidence="3">
    <location>
        <begin position="53"/>
        <end position="147"/>
    </location>
</feature>
<evidence type="ECO:0000313" key="4">
    <source>
        <dbReference type="EMBL" id="PKD43383.1"/>
    </source>
</evidence>
<gene>
    <name evidence="4" type="ORF">CWD77_12315</name>
</gene>
<keyword evidence="2" id="KW-0808">Transferase</keyword>
<evidence type="ECO:0000313" key="5">
    <source>
        <dbReference type="Proteomes" id="UP000233398"/>
    </source>
</evidence>
<dbReference type="InterPro" id="IPR051052">
    <property type="entry name" value="Diverse_substrate_MTase"/>
</dbReference>
<dbReference type="GO" id="GO:0032259">
    <property type="term" value="P:methylation"/>
    <property type="evidence" value="ECO:0007669"/>
    <property type="project" value="UniProtKB-KW"/>
</dbReference>
<keyword evidence="5" id="KW-1185">Reference proteome</keyword>
<keyword evidence="1" id="KW-0489">Methyltransferase</keyword>
<name>A0A2N0VGU0_9BACT</name>
<comment type="caution">
    <text evidence="4">The sequence shown here is derived from an EMBL/GenBank/DDBJ whole genome shotgun (WGS) entry which is preliminary data.</text>
</comment>
<protein>
    <recommendedName>
        <fullName evidence="3">Methyltransferase domain-containing protein</fullName>
    </recommendedName>
</protein>
<accession>A0A2N0VGU0</accession>
<dbReference type="AlphaFoldDB" id="A0A2N0VGU0"/>
<sequence length="216" mass="25436">MHSPPAVINKKAKKTAEYYNKLSPKYDKLYSSYLNQTHEHFLSHFKPEPGDRILDASAGTGILAKKLLDNFNTIEELVLNDPASKMLEKAKGKLGSYSNVRFTNCYCEELDFEHQTFDKIICLNSFHYYVDQKAVLSHFHNFLKPGGELYMLDWNHKGYFLISSFLIDLLSPENINSRSLEEMKSLLKEFGFKVQEQEEWSFRWWKFFYLRCKKSD</sequence>
<dbReference type="Gene3D" id="3.40.50.150">
    <property type="entry name" value="Vaccinia Virus protein VP39"/>
    <property type="match status" value="1"/>
</dbReference>
<reference evidence="4 5" key="1">
    <citation type="submission" date="2017-11" db="EMBL/GenBank/DDBJ databases">
        <title>Rhodohalobacter 15182 sp. nov., isolated from a salt lake.</title>
        <authorList>
            <person name="Han S."/>
        </authorList>
    </citation>
    <scope>NUCLEOTIDE SEQUENCE [LARGE SCALE GENOMIC DNA]</scope>
    <source>
        <strain evidence="4 5">15182</strain>
    </source>
</reference>
<dbReference type="CDD" id="cd02440">
    <property type="entry name" value="AdoMet_MTases"/>
    <property type="match status" value="1"/>
</dbReference>
<dbReference type="EMBL" id="PISP01000003">
    <property type="protein sequence ID" value="PKD43383.1"/>
    <property type="molecule type" value="Genomic_DNA"/>
</dbReference>
<dbReference type="SUPFAM" id="SSF53335">
    <property type="entry name" value="S-adenosyl-L-methionine-dependent methyltransferases"/>
    <property type="match status" value="1"/>
</dbReference>
<evidence type="ECO:0000259" key="3">
    <source>
        <dbReference type="Pfam" id="PF13649"/>
    </source>
</evidence>
<dbReference type="Pfam" id="PF13649">
    <property type="entry name" value="Methyltransf_25"/>
    <property type="match status" value="1"/>
</dbReference>